<dbReference type="AlphaFoldDB" id="A0AAE1P1U6"/>
<accession>A0AAE1P1U6</accession>
<feature type="region of interest" description="Disordered" evidence="1">
    <location>
        <begin position="1"/>
        <end position="104"/>
    </location>
</feature>
<comment type="caution">
    <text evidence="2">The sequence shown here is derived from an EMBL/GenBank/DDBJ whole genome shotgun (WGS) entry which is preliminary data.</text>
</comment>
<protein>
    <submittedName>
        <fullName evidence="2">Uncharacterized protein</fullName>
    </submittedName>
</protein>
<feature type="compositionally biased region" description="Pro residues" evidence="1">
    <location>
        <begin position="22"/>
        <end position="43"/>
    </location>
</feature>
<feature type="compositionally biased region" description="Basic and acidic residues" evidence="1">
    <location>
        <begin position="61"/>
        <end position="75"/>
    </location>
</feature>
<reference evidence="2" key="1">
    <citation type="submission" date="2023-11" db="EMBL/GenBank/DDBJ databases">
        <title>Genome assemblies of two species of porcelain crab, Petrolisthes cinctipes and Petrolisthes manimaculis (Anomura: Porcellanidae).</title>
        <authorList>
            <person name="Angst P."/>
        </authorList>
    </citation>
    <scope>NUCLEOTIDE SEQUENCE</scope>
    <source>
        <strain evidence="2">PB745_02</strain>
        <tissue evidence="2">Gill</tissue>
    </source>
</reference>
<organism evidence="2 3">
    <name type="scientific">Petrolisthes manimaculis</name>
    <dbReference type="NCBI Taxonomy" id="1843537"/>
    <lineage>
        <taxon>Eukaryota</taxon>
        <taxon>Metazoa</taxon>
        <taxon>Ecdysozoa</taxon>
        <taxon>Arthropoda</taxon>
        <taxon>Crustacea</taxon>
        <taxon>Multicrustacea</taxon>
        <taxon>Malacostraca</taxon>
        <taxon>Eumalacostraca</taxon>
        <taxon>Eucarida</taxon>
        <taxon>Decapoda</taxon>
        <taxon>Pleocyemata</taxon>
        <taxon>Anomura</taxon>
        <taxon>Galatheoidea</taxon>
        <taxon>Porcellanidae</taxon>
        <taxon>Petrolisthes</taxon>
    </lineage>
</organism>
<keyword evidence="3" id="KW-1185">Reference proteome</keyword>
<name>A0AAE1P1U6_9EUCA</name>
<dbReference type="EMBL" id="JAWZYT010003182">
    <property type="protein sequence ID" value="KAK4299716.1"/>
    <property type="molecule type" value="Genomic_DNA"/>
</dbReference>
<feature type="compositionally biased region" description="Acidic residues" evidence="1">
    <location>
        <begin position="76"/>
        <end position="97"/>
    </location>
</feature>
<feature type="compositionally biased region" description="Acidic residues" evidence="1">
    <location>
        <begin position="1"/>
        <end position="14"/>
    </location>
</feature>
<evidence type="ECO:0000313" key="3">
    <source>
        <dbReference type="Proteomes" id="UP001292094"/>
    </source>
</evidence>
<gene>
    <name evidence="2" type="ORF">Pmani_028021</name>
</gene>
<proteinExistence type="predicted"/>
<evidence type="ECO:0000256" key="1">
    <source>
        <dbReference type="SAM" id="MobiDB-lite"/>
    </source>
</evidence>
<evidence type="ECO:0000313" key="2">
    <source>
        <dbReference type="EMBL" id="KAK4299716.1"/>
    </source>
</evidence>
<dbReference type="Proteomes" id="UP001292094">
    <property type="component" value="Unassembled WGS sequence"/>
</dbReference>
<sequence length="229" mass="24408">MTAIELDQDEEINVDGDSRPGTPNPPLCPTALRPPCPRPPVMPKPAANAARLSFSISALLGDKDRTSDEDERRVESEDEDDHEDDQDDDESYEEAGDDYPGAYGALGGLPPHYGPLAGGAPTVLRVPAHRPMGIGYPGLAALGAGHPWMPGLPVSPFDRPTALAPHYPTLDRLAGELLKGFCSHIVVDAVVVLNGVNVTSGVCPWRMWLGKDFFLSYGCDVNSNGIDGI</sequence>